<dbReference type="KEGG" id="ril:CRIB_299"/>
<dbReference type="GeneID" id="82204478"/>
<proteinExistence type="inferred from homology"/>
<organism evidence="4 5">
    <name type="scientific">Romboutsia ilealis</name>
    <dbReference type="NCBI Taxonomy" id="1115758"/>
    <lineage>
        <taxon>Bacteria</taxon>
        <taxon>Bacillati</taxon>
        <taxon>Bacillota</taxon>
        <taxon>Clostridia</taxon>
        <taxon>Peptostreptococcales</taxon>
        <taxon>Peptostreptococcaceae</taxon>
        <taxon>Romboutsia</taxon>
    </lineage>
</organism>
<keyword evidence="1 2" id="KW-0238">DNA-binding</keyword>
<dbReference type="NCBIfam" id="TIGR00621">
    <property type="entry name" value="ssb"/>
    <property type="match status" value="1"/>
</dbReference>
<evidence type="ECO:0000256" key="1">
    <source>
        <dbReference type="ARBA" id="ARBA00023125"/>
    </source>
</evidence>
<keyword evidence="5" id="KW-1185">Reference proteome</keyword>
<dbReference type="GO" id="GO:0009295">
    <property type="term" value="C:nucleoid"/>
    <property type="evidence" value="ECO:0007669"/>
    <property type="project" value="TreeGrafter"/>
</dbReference>
<dbReference type="PANTHER" id="PTHR10302">
    <property type="entry name" value="SINGLE-STRANDED DNA-BINDING PROTEIN"/>
    <property type="match status" value="1"/>
</dbReference>
<dbReference type="GO" id="GO:0003697">
    <property type="term" value="F:single-stranded DNA binding"/>
    <property type="evidence" value="ECO:0007669"/>
    <property type="project" value="UniProtKB-UniRule"/>
</dbReference>
<dbReference type="PANTHER" id="PTHR10302:SF27">
    <property type="entry name" value="SINGLE-STRANDED DNA-BINDING PROTEIN"/>
    <property type="match status" value="1"/>
</dbReference>
<accession>A0A1V1HYM2</accession>
<dbReference type="Pfam" id="PF00436">
    <property type="entry name" value="SSB"/>
    <property type="match status" value="1"/>
</dbReference>
<dbReference type="PROSITE" id="PS50935">
    <property type="entry name" value="SSB"/>
    <property type="match status" value="1"/>
</dbReference>
<dbReference type="Gene3D" id="2.40.50.140">
    <property type="entry name" value="Nucleic acid-binding proteins"/>
    <property type="match status" value="1"/>
</dbReference>
<dbReference type="InterPro" id="IPR011344">
    <property type="entry name" value="ssDNA-bd"/>
</dbReference>
<dbReference type="GO" id="GO:0006260">
    <property type="term" value="P:DNA replication"/>
    <property type="evidence" value="ECO:0007669"/>
    <property type="project" value="InterPro"/>
</dbReference>
<dbReference type="AlphaFoldDB" id="A0A1V1HYM2"/>
<evidence type="ECO:0000256" key="3">
    <source>
        <dbReference type="RuleBase" id="RU000524"/>
    </source>
</evidence>
<dbReference type="CDD" id="cd04496">
    <property type="entry name" value="SSB_OBF"/>
    <property type="match status" value="1"/>
</dbReference>
<comment type="caution">
    <text evidence="2">Lacks conserved residue(s) required for the propagation of feature annotation.</text>
</comment>
<dbReference type="InterPro" id="IPR000424">
    <property type="entry name" value="Primosome_PriB/ssb"/>
</dbReference>
<evidence type="ECO:0000313" key="4">
    <source>
        <dbReference type="EMBL" id="CED93056.1"/>
    </source>
</evidence>
<comment type="subunit">
    <text evidence="2">Homotetramer.</text>
</comment>
<dbReference type="RefSeq" id="WP_180702806.1">
    <property type="nucleotide sequence ID" value="NZ_LN555523.1"/>
</dbReference>
<reference evidence="4 5" key="1">
    <citation type="submission" date="2014-04" db="EMBL/GenBank/DDBJ databases">
        <authorList>
            <person name="Hornung B.V."/>
        </authorList>
    </citation>
    <scope>NUCLEOTIDE SEQUENCE [LARGE SCALE GENOMIC DNA]</scope>
    <source>
        <strain evidence="4 5">CRIB</strain>
    </source>
</reference>
<protein>
    <recommendedName>
        <fullName evidence="2 3">Single-stranded DNA-binding protein</fullName>
        <shortName evidence="2">SSB</shortName>
    </recommendedName>
</protein>
<dbReference type="Proteomes" id="UP000245622">
    <property type="component" value="Chromosome 1"/>
</dbReference>
<name>A0A1V1HYM2_9FIRM</name>
<dbReference type="SUPFAM" id="SSF50249">
    <property type="entry name" value="Nucleic acid-binding proteins"/>
    <property type="match status" value="1"/>
</dbReference>
<dbReference type="InterPro" id="IPR012340">
    <property type="entry name" value="NA-bd_OB-fold"/>
</dbReference>
<dbReference type="EMBL" id="LN555523">
    <property type="protein sequence ID" value="CED93056.1"/>
    <property type="molecule type" value="Genomic_DNA"/>
</dbReference>
<evidence type="ECO:0000313" key="5">
    <source>
        <dbReference type="Proteomes" id="UP000245622"/>
    </source>
</evidence>
<gene>
    <name evidence="4" type="ORF">CRIB_299</name>
</gene>
<dbReference type="HAMAP" id="MF_00984">
    <property type="entry name" value="SSB"/>
    <property type="match status" value="1"/>
</dbReference>
<evidence type="ECO:0000256" key="2">
    <source>
        <dbReference type="HAMAP-Rule" id="MF_00984"/>
    </source>
</evidence>
<sequence>MNNVVLVGRLTKDPELRYVGEKNNALTNFSLAVDRGYKNLQGESKVDFINIEIWGKQAEIFCTYMEKGKMVGIEGKIIADKYKNENGENRYITRVRANSFRFLDSKNKNIATVGETEANYYNSNTLFNQVDKERGLSIEELPF</sequence>